<evidence type="ECO:0000313" key="1">
    <source>
        <dbReference type="EMBL" id="THV04654.1"/>
    </source>
</evidence>
<sequence length="175" mass="18759">SSGVVEYPNVFAFGDVADTGAHKAAKPGYAQAEVVARNIEKMIKVKAARALKETVGLGGRLASLTARASVETLGTVDSLDTLDSVESTDSEATLVNDVLQDDQVELDEYNKNVPGIHLGLGIGMGVLFYNPASEPESDKEASPSIKWDIPNKKPLEINCGLLWVRRAPGIENFYL</sequence>
<name>A0A4S8MQR2_DENBC</name>
<feature type="non-terminal residue" evidence="1">
    <location>
        <position position="1"/>
    </location>
</feature>
<dbReference type="Proteomes" id="UP000297245">
    <property type="component" value="Unassembled WGS sequence"/>
</dbReference>
<dbReference type="OrthoDB" id="202203at2759"/>
<dbReference type="Gene3D" id="3.50.50.60">
    <property type="entry name" value="FAD/NAD(P)-binding domain"/>
    <property type="match status" value="1"/>
</dbReference>
<organism evidence="1 2">
    <name type="scientific">Dendrothele bispora (strain CBS 962.96)</name>
    <dbReference type="NCBI Taxonomy" id="1314807"/>
    <lineage>
        <taxon>Eukaryota</taxon>
        <taxon>Fungi</taxon>
        <taxon>Dikarya</taxon>
        <taxon>Basidiomycota</taxon>
        <taxon>Agaricomycotina</taxon>
        <taxon>Agaricomycetes</taxon>
        <taxon>Agaricomycetidae</taxon>
        <taxon>Agaricales</taxon>
        <taxon>Agaricales incertae sedis</taxon>
        <taxon>Dendrothele</taxon>
    </lineage>
</organism>
<dbReference type="EMBL" id="ML179054">
    <property type="protein sequence ID" value="THV04654.1"/>
    <property type="molecule type" value="Genomic_DNA"/>
</dbReference>
<evidence type="ECO:0000313" key="2">
    <source>
        <dbReference type="Proteomes" id="UP000297245"/>
    </source>
</evidence>
<dbReference type="InterPro" id="IPR036188">
    <property type="entry name" value="FAD/NAD-bd_sf"/>
</dbReference>
<keyword evidence="2" id="KW-1185">Reference proteome</keyword>
<proteinExistence type="predicted"/>
<gene>
    <name evidence="1" type="ORF">K435DRAFT_774357</name>
</gene>
<evidence type="ECO:0008006" key="3">
    <source>
        <dbReference type="Google" id="ProtNLM"/>
    </source>
</evidence>
<dbReference type="AlphaFoldDB" id="A0A4S8MQR2"/>
<accession>A0A4S8MQR2</accession>
<protein>
    <recommendedName>
        <fullName evidence="3">FAD/NAD(P)-binding domain-containing protein</fullName>
    </recommendedName>
</protein>
<reference evidence="1 2" key="1">
    <citation type="journal article" date="2019" name="Nat. Ecol. Evol.">
        <title>Megaphylogeny resolves global patterns of mushroom evolution.</title>
        <authorList>
            <person name="Varga T."/>
            <person name="Krizsan K."/>
            <person name="Foldi C."/>
            <person name="Dima B."/>
            <person name="Sanchez-Garcia M."/>
            <person name="Sanchez-Ramirez S."/>
            <person name="Szollosi G.J."/>
            <person name="Szarkandi J.G."/>
            <person name="Papp V."/>
            <person name="Albert L."/>
            <person name="Andreopoulos W."/>
            <person name="Angelini C."/>
            <person name="Antonin V."/>
            <person name="Barry K.W."/>
            <person name="Bougher N.L."/>
            <person name="Buchanan P."/>
            <person name="Buyck B."/>
            <person name="Bense V."/>
            <person name="Catcheside P."/>
            <person name="Chovatia M."/>
            <person name="Cooper J."/>
            <person name="Damon W."/>
            <person name="Desjardin D."/>
            <person name="Finy P."/>
            <person name="Geml J."/>
            <person name="Haridas S."/>
            <person name="Hughes K."/>
            <person name="Justo A."/>
            <person name="Karasinski D."/>
            <person name="Kautmanova I."/>
            <person name="Kiss B."/>
            <person name="Kocsube S."/>
            <person name="Kotiranta H."/>
            <person name="LaButti K.M."/>
            <person name="Lechner B.E."/>
            <person name="Liimatainen K."/>
            <person name="Lipzen A."/>
            <person name="Lukacs Z."/>
            <person name="Mihaltcheva S."/>
            <person name="Morgado L.N."/>
            <person name="Niskanen T."/>
            <person name="Noordeloos M.E."/>
            <person name="Ohm R.A."/>
            <person name="Ortiz-Santana B."/>
            <person name="Ovrebo C."/>
            <person name="Racz N."/>
            <person name="Riley R."/>
            <person name="Savchenko A."/>
            <person name="Shiryaev A."/>
            <person name="Soop K."/>
            <person name="Spirin V."/>
            <person name="Szebenyi C."/>
            <person name="Tomsovsky M."/>
            <person name="Tulloss R.E."/>
            <person name="Uehling J."/>
            <person name="Grigoriev I.V."/>
            <person name="Vagvolgyi C."/>
            <person name="Papp T."/>
            <person name="Martin F.M."/>
            <person name="Miettinen O."/>
            <person name="Hibbett D.S."/>
            <person name="Nagy L.G."/>
        </authorList>
    </citation>
    <scope>NUCLEOTIDE SEQUENCE [LARGE SCALE GENOMIC DNA]</scope>
    <source>
        <strain evidence="1 2">CBS 962.96</strain>
    </source>
</reference>